<proteinExistence type="predicted"/>
<dbReference type="Pfam" id="PF11804">
    <property type="entry name" value="DUF3325"/>
    <property type="match status" value="1"/>
</dbReference>
<sequence>MMFFLLIWSITSLGFFALAASMQKHQKQIFGQILAAPKTRLATILGWIILAVALGLCAITGALSNMISYWVGSLSFAAILVGLSLSYAQNKIKLIVIACAVVALITGIMCSI</sequence>
<feature type="transmembrane region" description="Helical" evidence="1">
    <location>
        <begin position="43"/>
        <end position="63"/>
    </location>
</feature>
<gene>
    <name evidence="3" type="ORF">GFH30_04205</name>
    <name evidence="2" type="ORF">GHJ48_07225</name>
</gene>
<accession>A0A5Q0P3N7</accession>
<dbReference type="EMBL" id="WITK01000010">
    <property type="protein sequence ID" value="MQW92182.1"/>
    <property type="molecule type" value="Genomic_DNA"/>
</dbReference>
<evidence type="ECO:0000256" key="1">
    <source>
        <dbReference type="SAM" id="Phobius"/>
    </source>
</evidence>
<feature type="transmembrane region" description="Helical" evidence="1">
    <location>
        <begin position="94"/>
        <end position="111"/>
    </location>
</feature>
<dbReference type="EMBL" id="CP045650">
    <property type="protein sequence ID" value="QGA10651.1"/>
    <property type="molecule type" value="Genomic_DNA"/>
</dbReference>
<dbReference type="AlphaFoldDB" id="A0A5Q0P3N7"/>
<evidence type="ECO:0000313" key="3">
    <source>
        <dbReference type="EMBL" id="QGA10651.1"/>
    </source>
</evidence>
<evidence type="ECO:0000313" key="4">
    <source>
        <dbReference type="Proteomes" id="UP000327478"/>
    </source>
</evidence>
<keyword evidence="1" id="KW-0812">Transmembrane</keyword>
<protein>
    <submittedName>
        <fullName evidence="2">DUF3325 family protein</fullName>
    </submittedName>
</protein>
<name>A0A5Q0P3N7_9GAMM</name>
<organism evidence="2 5">
    <name type="scientific">Acinetobacter wanghuae</name>
    <dbReference type="NCBI Taxonomy" id="2662362"/>
    <lineage>
        <taxon>Bacteria</taxon>
        <taxon>Pseudomonadati</taxon>
        <taxon>Pseudomonadota</taxon>
        <taxon>Gammaproteobacteria</taxon>
        <taxon>Moraxellales</taxon>
        <taxon>Moraxellaceae</taxon>
        <taxon>Acinetobacter</taxon>
    </lineage>
</organism>
<evidence type="ECO:0000313" key="5">
    <source>
        <dbReference type="Proteomes" id="UP000480556"/>
    </source>
</evidence>
<keyword evidence="1" id="KW-0472">Membrane</keyword>
<reference evidence="4 5" key="1">
    <citation type="submission" date="2019-10" db="EMBL/GenBank/DDBJ databases">
        <authorList>
            <person name="Dong K."/>
        </authorList>
    </citation>
    <scope>NUCLEOTIDE SEQUENCE [LARGE SCALE GENOMIC DNA]</scope>
    <source>
        <strain evidence="3">Dk386</strain>
        <strain evidence="4">dk386</strain>
        <strain evidence="5">dk771</strain>
        <strain evidence="2">Dk771</strain>
    </source>
</reference>
<dbReference type="Proteomes" id="UP000327478">
    <property type="component" value="Chromosome"/>
</dbReference>
<dbReference type="RefSeq" id="WP_153371051.1">
    <property type="nucleotide sequence ID" value="NZ_CP045650.1"/>
</dbReference>
<dbReference type="Proteomes" id="UP000480556">
    <property type="component" value="Unassembled WGS sequence"/>
</dbReference>
<keyword evidence="4" id="KW-1185">Reference proteome</keyword>
<evidence type="ECO:0000313" key="2">
    <source>
        <dbReference type="EMBL" id="MQW92182.1"/>
    </source>
</evidence>
<dbReference type="InterPro" id="IPR021762">
    <property type="entry name" value="DUF3325"/>
</dbReference>
<keyword evidence="1" id="KW-1133">Transmembrane helix</keyword>
<feature type="transmembrane region" description="Helical" evidence="1">
    <location>
        <begin position="70"/>
        <end position="88"/>
    </location>
</feature>